<dbReference type="SMART" id="SM00449">
    <property type="entry name" value="SPRY"/>
    <property type="match status" value="1"/>
</dbReference>
<dbReference type="Gene3D" id="2.60.120.920">
    <property type="match status" value="1"/>
</dbReference>
<dbReference type="EMBL" id="AHAT01037825">
    <property type="status" value="NOT_ANNOTATED_CDS"/>
    <property type="molecule type" value="Genomic_DNA"/>
</dbReference>
<feature type="coiled-coil region" evidence="7">
    <location>
        <begin position="276"/>
        <end position="310"/>
    </location>
</feature>
<evidence type="ECO:0000256" key="8">
    <source>
        <dbReference type="SAM" id="MobiDB-lite"/>
    </source>
</evidence>
<reference evidence="13" key="1">
    <citation type="submission" date="2011-12" db="EMBL/GenBank/DDBJ databases">
        <title>The Draft Genome of Lepisosteus oculatus.</title>
        <authorList>
            <consortium name="The Broad Institute Genome Assembly &amp; Analysis Group"/>
            <consortium name="Computational R&amp;D Group"/>
            <consortium name="and Sequencing Platform"/>
            <person name="Di Palma F."/>
            <person name="Alfoldi J."/>
            <person name="Johnson J."/>
            <person name="Berlin A."/>
            <person name="Gnerre S."/>
            <person name="Jaffe D."/>
            <person name="MacCallum I."/>
            <person name="Young S."/>
            <person name="Walker B.J."/>
            <person name="Lander E.S."/>
            <person name="Lindblad-Toh K."/>
        </authorList>
    </citation>
    <scope>NUCLEOTIDE SEQUENCE [LARGE SCALE GENOMIC DNA]</scope>
</reference>
<feature type="compositionally biased region" description="Basic and acidic residues" evidence="8">
    <location>
        <begin position="198"/>
        <end position="212"/>
    </location>
</feature>
<dbReference type="HOGENOM" id="CLU_013137_0_2_1"/>
<organism evidence="12 13">
    <name type="scientific">Lepisosteus oculatus</name>
    <name type="common">Spotted gar</name>
    <dbReference type="NCBI Taxonomy" id="7918"/>
    <lineage>
        <taxon>Eukaryota</taxon>
        <taxon>Metazoa</taxon>
        <taxon>Chordata</taxon>
        <taxon>Craniata</taxon>
        <taxon>Vertebrata</taxon>
        <taxon>Euteleostomi</taxon>
        <taxon>Actinopterygii</taxon>
        <taxon>Neopterygii</taxon>
        <taxon>Holostei</taxon>
        <taxon>Semionotiformes</taxon>
        <taxon>Lepisosteidae</taxon>
        <taxon>Lepisosteus</taxon>
    </lineage>
</organism>
<dbReference type="InterPro" id="IPR006574">
    <property type="entry name" value="PRY"/>
</dbReference>
<evidence type="ECO:0000256" key="5">
    <source>
        <dbReference type="ARBA" id="ARBA00022859"/>
    </source>
</evidence>
<feature type="domain" description="B box-type" evidence="10">
    <location>
        <begin position="163"/>
        <end position="203"/>
    </location>
</feature>
<dbReference type="Gene3D" id="4.10.830.40">
    <property type="match status" value="1"/>
</dbReference>
<dbReference type="InterPro" id="IPR013320">
    <property type="entry name" value="ConA-like_dom_sf"/>
</dbReference>
<dbReference type="Bgee" id="ENSLOCG00000017137">
    <property type="expression patterns" value="Expressed in intestine and 12 other cell types or tissues"/>
</dbReference>
<evidence type="ECO:0000259" key="9">
    <source>
        <dbReference type="PROSITE" id="PS50089"/>
    </source>
</evidence>
<dbReference type="Ensembl" id="ENSLOCT00000021215.1">
    <property type="protein sequence ID" value="ENSLOCP00000021179.1"/>
    <property type="gene ID" value="ENSLOCG00000017137.1"/>
</dbReference>
<dbReference type="PANTHER" id="PTHR25465:SF14">
    <property type="entry name" value="E3 UBIQUITIN-PROTEIN LIGASE TRIM65"/>
    <property type="match status" value="1"/>
</dbReference>
<evidence type="ECO:0000256" key="1">
    <source>
        <dbReference type="ARBA" id="ARBA00022588"/>
    </source>
</evidence>
<dbReference type="EMBL" id="AHAT01037828">
    <property type="status" value="NOT_ANNOTATED_CDS"/>
    <property type="molecule type" value="Genomic_DNA"/>
</dbReference>
<keyword evidence="5" id="KW-0391">Immunity</keyword>
<dbReference type="InterPro" id="IPR003877">
    <property type="entry name" value="SPRY_dom"/>
</dbReference>
<feature type="region of interest" description="Disordered" evidence="8">
    <location>
        <begin position="198"/>
        <end position="225"/>
    </location>
</feature>
<accession>W5NKM0</accession>
<evidence type="ECO:0000256" key="3">
    <source>
        <dbReference type="ARBA" id="ARBA00022771"/>
    </source>
</evidence>
<evidence type="ECO:0000259" key="11">
    <source>
        <dbReference type="PROSITE" id="PS50188"/>
    </source>
</evidence>
<feature type="domain" description="B30.2/SPRY" evidence="11">
    <location>
        <begin position="513"/>
        <end position="720"/>
    </location>
</feature>
<dbReference type="InterPro" id="IPR013083">
    <property type="entry name" value="Znf_RING/FYVE/PHD"/>
</dbReference>
<evidence type="ECO:0000256" key="4">
    <source>
        <dbReference type="ARBA" id="ARBA00022833"/>
    </source>
</evidence>
<dbReference type="InterPro" id="IPR001841">
    <property type="entry name" value="Znf_RING"/>
</dbReference>
<dbReference type="AlphaFoldDB" id="W5NKM0"/>
<dbReference type="PRINTS" id="PR01407">
    <property type="entry name" value="BUTYPHLNCDUF"/>
</dbReference>
<dbReference type="Gene3D" id="3.30.160.60">
    <property type="entry name" value="Classic Zinc Finger"/>
    <property type="match status" value="1"/>
</dbReference>
<dbReference type="GeneTree" id="ENSGT01150000286899"/>
<dbReference type="SUPFAM" id="SSF49899">
    <property type="entry name" value="Concanavalin A-like lectins/glucanases"/>
    <property type="match status" value="1"/>
</dbReference>
<dbReference type="PANTHER" id="PTHR25465">
    <property type="entry name" value="B-BOX DOMAIN CONTAINING"/>
    <property type="match status" value="1"/>
</dbReference>
<dbReference type="InterPro" id="IPR000315">
    <property type="entry name" value="Znf_B-box"/>
</dbReference>
<dbReference type="SUPFAM" id="SSF57845">
    <property type="entry name" value="B-box zinc-binding domain"/>
    <property type="match status" value="1"/>
</dbReference>
<dbReference type="InterPro" id="IPR051051">
    <property type="entry name" value="E3_ubiq-ligase_TRIM/RNF"/>
</dbReference>
<dbReference type="InParanoid" id="W5NKM0"/>
<dbReference type="PROSITE" id="PS50089">
    <property type="entry name" value="ZF_RING_2"/>
    <property type="match status" value="1"/>
</dbReference>
<dbReference type="Gene3D" id="3.30.40.10">
    <property type="entry name" value="Zinc/RING finger domain, C3HC4 (zinc finger)"/>
    <property type="match status" value="1"/>
</dbReference>
<dbReference type="GO" id="GO:0005737">
    <property type="term" value="C:cytoplasm"/>
    <property type="evidence" value="ECO:0007669"/>
    <property type="project" value="UniProtKB-ARBA"/>
</dbReference>
<dbReference type="eggNOG" id="KOG2177">
    <property type="taxonomic scope" value="Eukaryota"/>
</dbReference>
<proteinExistence type="predicted"/>
<dbReference type="OMA" id="EHEENIH"/>
<dbReference type="SUPFAM" id="SSF57850">
    <property type="entry name" value="RING/U-box"/>
    <property type="match status" value="1"/>
</dbReference>
<reference evidence="12" key="2">
    <citation type="submission" date="2025-08" db="UniProtKB">
        <authorList>
            <consortium name="Ensembl"/>
        </authorList>
    </citation>
    <scope>IDENTIFICATION</scope>
</reference>
<feature type="region of interest" description="Disordered" evidence="8">
    <location>
        <begin position="459"/>
        <end position="513"/>
    </location>
</feature>
<evidence type="ECO:0000256" key="7">
    <source>
        <dbReference type="SAM" id="Coils"/>
    </source>
</evidence>
<dbReference type="EMBL" id="AHAT01037826">
    <property type="status" value="NOT_ANNOTATED_CDS"/>
    <property type="molecule type" value="Genomic_DNA"/>
</dbReference>
<evidence type="ECO:0000256" key="6">
    <source>
        <dbReference type="PROSITE-ProRule" id="PRU00024"/>
    </source>
</evidence>
<feature type="domain" description="RING-type" evidence="9">
    <location>
        <begin position="28"/>
        <end position="71"/>
    </location>
</feature>
<evidence type="ECO:0000313" key="13">
    <source>
        <dbReference type="Proteomes" id="UP000018468"/>
    </source>
</evidence>
<dbReference type="PROSITE" id="PS00518">
    <property type="entry name" value="ZF_RING_1"/>
    <property type="match status" value="1"/>
</dbReference>
<keyword evidence="13" id="KW-1185">Reference proteome</keyword>
<protein>
    <submittedName>
        <fullName evidence="12">Uncharacterized protein</fullName>
    </submittedName>
</protein>
<keyword evidence="3 6" id="KW-0863">Zinc-finger</keyword>
<name>W5NKM0_LEPOC</name>
<feature type="compositionally biased region" description="Basic and acidic residues" evidence="8">
    <location>
        <begin position="476"/>
        <end position="489"/>
    </location>
</feature>
<dbReference type="CDD" id="cd19769">
    <property type="entry name" value="Bbox2_TRIM16-like"/>
    <property type="match status" value="1"/>
</dbReference>
<keyword evidence="7" id="KW-0175">Coiled coil</keyword>
<dbReference type="SMART" id="SM00336">
    <property type="entry name" value="BBOX"/>
    <property type="match status" value="1"/>
</dbReference>
<keyword evidence="4" id="KW-0862">Zinc</keyword>
<dbReference type="GO" id="GO:0008270">
    <property type="term" value="F:zinc ion binding"/>
    <property type="evidence" value="ECO:0007669"/>
    <property type="project" value="UniProtKB-KW"/>
</dbReference>
<dbReference type="STRING" id="7918.ENSLOCP00000021179"/>
<dbReference type="SMART" id="SM00589">
    <property type="entry name" value="PRY"/>
    <property type="match status" value="1"/>
</dbReference>
<dbReference type="InterPro" id="IPR003879">
    <property type="entry name" value="Butyrophylin_SPRY"/>
</dbReference>
<dbReference type="GO" id="GO:0045087">
    <property type="term" value="P:innate immune response"/>
    <property type="evidence" value="ECO:0007669"/>
    <property type="project" value="UniProtKB-KW"/>
</dbReference>
<dbReference type="InterPro" id="IPR017907">
    <property type="entry name" value="Znf_RING_CS"/>
</dbReference>
<dbReference type="PROSITE" id="PS50188">
    <property type="entry name" value="B302_SPRY"/>
    <property type="match status" value="1"/>
</dbReference>
<evidence type="ECO:0000259" key="10">
    <source>
        <dbReference type="PROSITE" id="PS50119"/>
    </source>
</evidence>
<dbReference type="Proteomes" id="UP000018468">
    <property type="component" value="Linkage group LG8"/>
</dbReference>
<dbReference type="PROSITE" id="PS50119">
    <property type="entry name" value="ZF_BBOX"/>
    <property type="match status" value="1"/>
</dbReference>
<dbReference type="EMBL" id="AHAT01037829">
    <property type="status" value="NOT_ANNOTATED_CDS"/>
    <property type="molecule type" value="Genomic_DNA"/>
</dbReference>
<dbReference type="Pfam" id="PF15227">
    <property type="entry name" value="zf-C3HC4_4"/>
    <property type="match status" value="1"/>
</dbReference>
<dbReference type="EMBL" id="AHAT01037827">
    <property type="status" value="NOT_ANNOTATED_CDS"/>
    <property type="molecule type" value="Genomic_DNA"/>
</dbReference>
<dbReference type="SMART" id="SM00184">
    <property type="entry name" value="RING"/>
    <property type="match status" value="1"/>
</dbReference>
<dbReference type="InterPro" id="IPR001870">
    <property type="entry name" value="B30.2/SPRY"/>
</dbReference>
<dbReference type="CDD" id="cd16040">
    <property type="entry name" value="SPRY_PRY_SNTX"/>
    <property type="match status" value="1"/>
</dbReference>
<evidence type="ECO:0000256" key="2">
    <source>
        <dbReference type="ARBA" id="ARBA00022723"/>
    </source>
</evidence>
<keyword evidence="2" id="KW-0479">Metal-binding</keyword>
<feature type="compositionally biased region" description="Polar residues" evidence="8">
    <location>
        <begin position="490"/>
        <end position="503"/>
    </location>
</feature>
<dbReference type="InterPro" id="IPR043136">
    <property type="entry name" value="B30.2/SPRY_sf"/>
</dbReference>
<sequence>RLLILLFCCEKNKMAEANVSVAQDQFSCSVCLETLKDPVSLPCGHSYCMGCIKSHWDQDDRTGVYSCPQCRQTFSPRPVLGRNTLLAEVVEKLRKRGSSTPLPPPAHSPAGPGDVLCDFCSRRKMRAVKSCLVCLASYCQTHLQPHYEAPAFKKHRLTSVSRHLQEICPDHQKLREVYCRTDQTCVCLLCSDKDHRSHDTVSTETERAEKQKQLGATQRQTQQRLEEREKELQELRQAVESLRSSGRRAVEDSERVFNELVRSVLRLGSQVKEQIEAGEREAVGQTERHIEELEQEIAELRRRDAELSQLSHTEDHIHFLQTFQALSSLWPGVSRKAPVSAESTFGAVRRLVSELKELTEDLCRQILVRIADAGGRRASPLAAAAGCQPGASGALLSYPGLQEHRLYKTDPHPPFLTAQLWAQQCHTPPPGGSISLCVPSPPSNEIPFLSLSLPVKLRSPSRSLQRPRGESSTVRDAQHTKSTVRDAQHAESTLTAPLETHSTPRAPLETHSTGVHTAGCPCMREDTAPLSCQLTLDPNTAHRHLCLSEGNRRVTWSREPQQYPDHPERFDHWQQVLCREGLSGTRCYWEVEWSGGCVAIGVMYRGISRKGRNVPSHLGHNDQSWSLCCSGSSCSFWHNKEKTAVAAPPSSRIGVCVDHRAGTLSFYSVSTALSFYQRLWSLYSAPETMSLLHRVQTTFSEPLYAGFMVGSDCSLSLPQL</sequence>
<dbReference type="Pfam" id="PF00643">
    <property type="entry name" value="zf-B_box"/>
    <property type="match status" value="1"/>
</dbReference>
<dbReference type="InterPro" id="IPR058030">
    <property type="entry name" value="TRIM8/14/16/25/29/45/65_CC"/>
</dbReference>
<dbReference type="Pfam" id="PF13765">
    <property type="entry name" value="PRY"/>
    <property type="match status" value="1"/>
</dbReference>
<reference evidence="12" key="3">
    <citation type="submission" date="2025-09" db="UniProtKB">
        <authorList>
            <consortium name="Ensembl"/>
        </authorList>
    </citation>
    <scope>IDENTIFICATION</scope>
</reference>
<dbReference type="Pfam" id="PF00622">
    <property type="entry name" value="SPRY"/>
    <property type="match status" value="1"/>
</dbReference>
<dbReference type="Pfam" id="PF25600">
    <property type="entry name" value="TRIM_CC"/>
    <property type="match status" value="1"/>
</dbReference>
<keyword evidence="1" id="KW-0399">Innate immunity</keyword>
<evidence type="ECO:0000313" key="12">
    <source>
        <dbReference type="Ensembl" id="ENSLOCP00000021179.1"/>
    </source>
</evidence>